<reference evidence="2 3" key="1">
    <citation type="submission" date="2014-07" db="EMBL/GenBank/DDBJ databases">
        <title>Tepidicaulis marinum gen. nov., sp. nov., a novel marine bacterium denitrifying nitrate to nitrous oxide strictly under microaerobic conditions.</title>
        <authorList>
            <person name="Takeuchi M."/>
            <person name="Yamagishi T."/>
            <person name="Kamagata Y."/>
            <person name="Oshima K."/>
            <person name="Hattori M."/>
            <person name="Katayama T."/>
            <person name="Hanada S."/>
            <person name="Tamaki H."/>
            <person name="Marumo K."/>
            <person name="Maeda H."/>
            <person name="Nedachi M."/>
            <person name="Iwasaki W."/>
            <person name="Suwa Y."/>
            <person name="Sakata S."/>
        </authorList>
    </citation>
    <scope>NUCLEOTIDE SEQUENCE [LARGE SCALE GENOMIC DNA]</scope>
    <source>
        <strain evidence="2 3">MA2</strain>
    </source>
</reference>
<dbReference type="eggNOG" id="COG1028">
    <property type="taxonomic scope" value="Bacteria"/>
</dbReference>
<dbReference type="STRING" id="1333998.M2A_0741"/>
<dbReference type="PANTHER" id="PTHR42879:SF2">
    <property type="entry name" value="3-OXOACYL-[ACYL-CARRIER-PROTEIN] REDUCTASE FABG"/>
    <property type="match status" value="1"/>
</dbReference>
<dbReference type="Pfam" id="PF13561">
    <property type="entry name" value="adh_short_C2"/>
    <property type="match status" value="1"/>
</dbReference>
<evidence type="ECO:0000313" key="2">
    <source>
        <dbReference type="EMBL" id="GAK44242.1"/>
    </source>
</evidence>
<evidence type="ECO:0000313" key="3">
    <source>
        <dbReference type="Proteomes" id="UP000028702"/>
    </source>
</evidence>
<dbReference type="SUPFAM" id="SSF51735">
    <property type="entry name" value="NAD(P)-binding Rossmann-fold domains"/>
    <property type="match status" value="1"/>
</dbReference>
<dbReference type="GO" id="GO:0032787">
    <property type="term" value="P:monocarboxylic acid metabolic process"/>
    <property type="evidence" value="ECO:0007669"/>
    <property type="project" value="UniProtKB-ARBA"/>
</dbReference>
<dbReference type="Proteomes" id="UP000028702">
    <property type="component" value="Unassembled WGS sequence"/>
</dbReference>
<evidence type="ECO:0000256" key="1">
    <source>
        <dbReference type="ARBA" id="ARBA00006484"/>
    </source>
</evidence>
<dbReference type="PANTHER" id="PTHR42879">
    <property type="entry name" value="3-OXOACYL-(ACYL-CARRIER-PROTEIN) REDUCTASE"/>
    <property type="match status" value="1"/>
</dbReference>
<organism evidence="2 3">
    <name type="scientific">Tepidicaulis marinus</name>
    <dbReference type="NCBI Taxonomy" id="1333998"/>
    <lineage>
        <taxon>Bacteria</taxon>
        <taxon>Pseudomonadati</taxon>
        <taxon>Pseudomonadota</taxon>
        <taxon>Alphaproteobacteria</taxon>
        <taxon>Hyphomicrobiales</taxon>
        <taxon>Parvibaculaceae</taxon>
        <taxon>Tepidicaulis</taxon>
    </lineage>
</organism>
<proteinExistence type="inferred from homology"/>
<protein>
    <submittedName>
        <fullName evidence="2">Putative 3-oxoacyl-[ACP] reductase</fullName>
    </submittedName>
</protein>
<dbReference type="CDD" id="cd05233">
    <property type="entry name" value="SDR_c"/>
    <property type="match status" value="1"/>
</dbReference>
<dbReference type="Gene3D" id="3.40.50.720">
    <property type="entry name" value="NAD(P)-binding Rossmann-like Domain"/>
    <property type="match status" value="1"/>
</dbReference>
<dbReference type="RefSeq" id="WP_045443187.1">
    <property type="nucleotide sequence ID" value="NZ_BBIO01000003.1"/>
</dbReference>
<sequence>MRLQDRGAIVTGAASGIGKAAAELFASEGAKVLAVDLDADKAAKAHEGNERITPLGQDVAAPDAAEKIIGAALKAFGRIDILMNNAGVALGAPVEEFPDEYWDKTLAVNVTAHFKLAKAAIPHLKASPAGRIINVASVMADGTDYGLAAYSASKAGVAGLTRNLALELGRYGITANYILPGAIQTGMTVNFDDPKIAEIWAKKSPLKRLGQPIDIARGALFLASDEGGFVTGHGLNVDGGLMLRV</sequence>
<comment type="similarity">
    <text evidence="1">Belongs to the short-chain dehydrogenases/reductases (SDR) family.</text>
</comment>
<dbReference type="InterPro" id="IPR020904">
    <property type="entry name" value="Sc_DH/Rdtase_CS"/>
</dbReference>
<gene>
    <name evidence="2" type="ORF">M2A_0741</name>
</gene>
<dbReference type="PROSITE" id="PS00061">
    <property type="entry name" value="ADH_SHORT"/>
    <property type="match status" value="1"/>
</dbReference>
<keyword evidence="3" id="KW-1185">Reference proteome</keyword>
<comment type="caution">
    <text evidence="2">The sequence shown here is derived from an EMBL/GenBank/DDBJ whole genome shotgun (WGS) entry which is preliminary data.</text>
</comment>
<dbReference type="AlphaFoldDB" id="A0A081B874"/>
<dbReference type="FunFam" id="3.40.50.720:FF:000084">
    <property type="entry name" value="Short-chain dehydrogenase reductase"/>
    <property type="match status" value="1"/>
</dbReference>
<dbReference type="PRINTS" id="PR00080">
    <property type="entry name" value="SDRFAMILY"/>
</dbReference>
<name>A0A081B874_9HYPH</name>
<dbReference type="InterPro" id="IPR050259">
    <property type="entry name" value="SDR"/>
</dbReference>
<accession>A0A081B874</accession>
<dbReference type="InterPro" id="IPR036291">
    <property type="entry name" value="NAD(P)-bd_dom_sf"/>
</dbReference>
<dbReference type="InterPro" id="IPR002347">
    <property type="entry name" value="SDR_fam"/>
</dbReference>
<dbReference type="EMBL" id="BBIO01000003">
    <property type="protein sequence ID" value="GAK44242.1"/>
    <property type="molecule type" value="Genomic_DNA"/>
</dbReference>
<dbReference type="PRINTS" id="PR00081">
    <property type="entry name" value="GDHRDH"/>
</dbReference>